<comment type="similarity">
    <text evidence="1">Belongs to the Fmt family.</text>
</comment>
<accession>A0A6J7GXS9</accession>
<evidence type="ECO:0000256" key="2">
    <source>
        <dbReference type="ARBA" id="ARBA00012261"/>
    </source>
</evidence>
<dbReference type="InterPro" id="IPR005793">
    <property type="entry name" value="Formyl_trans_C"/>
</dbReference>
<dbReference type="Gene3D" id="3.40.50.12230">
    <property type="match status" value="1"/>
</dbReference>
<dbReference type="CDD" id="cd08646">
    <property type="entry name" value="FMT_core_Met-tRNA-FMT_N"/>
    <property type="match status" value="1"/>
</dbReference>
<dbReference type="Pfam" id="PF02911">
    <property type="entry name" value="Formyl_trans_C"/>
    <property type="match status" value="1"/>
</dbReference>
<dbReference type="EMBL" id="CAFBQL010000002">
    <property type="protein sequence ID" value="CAB5055314.1"/>
    <property type="molecule type" value="Genomic_DNA"/>
</dbReference>
<organism evidence="9">
    <name type="scientific">freshwater metagenome</name>
    <dbReference type="NCBI Taxonomy" id="449393"/>
    <lineage>
        <taxon>unclassified sequences</taxon>
        <taxon>metagenomes</taxon>
        <taxon>ecological metagenomes</taxon>
    </lineage>
</organism>
<evidence type="ECO:0000256" key="3">
    <source>
        <dbReference type="ARBA" id="ARBA00022679"/>
    </source>
</evidence>
<feature type="domain" description="Formyl transferase C-terminal" evidence="6">
    <location>
        <begin position="198"/>
        <end position="294"/>
    </location>
</feature>
<gene>
    <name evidence="7" type="ORF">UFOPK2289_01051</name>
    <name evidence="8" type="ORF">UFOPK3346_00406</name>
    <name evidence="9" type="ORF">UFOPK3670_00064</name>
    <name evidence="10" type="ORF">UFOPK4308_00433</name>
</gene>
<dbReference type="InterPro" id="IPR002376">
    <property type="entry name" value="Formyl_transf_N"/>
</dbReference>
<dbReference type="EC" id="2.1.2.9" evidence="2"/>
<dbReference type="EMBL" id="CAEZWT010000032">
    <property type="protein sequence ID" value="CAB4669607.1"/>
    <property type="molecule type" value="Genomic_DNA"/>
</dbReference>
<dbReference type="GO" id="GO:0004479">
    <property type="term" value="F:methionyl-tRNA formyltransferase activity"/>
    <property type="evidence" value="ECO:0007669"/>
    <property type="project" value="UniProtKB-EC"/>
</dbReference>
<evidence type="ECO:0000313" key="8">
    <source>
        <dbReference type="EMBL" id="CAB4859757.1"/>
    </source>
</evidence>
<dbReference type="Pfam" id="PF00551">
    <property type="entry name" value="Formyl_trans_N"/>
    <property type="match status" value="1"/>
</dbReference>
<dbReference type="InterPro" id="IPR036477">
    <property type="entry name" value="Formyl_transf_N_sf"/>
</dbReference>
<dbReference type="InterPro" id="IPR044135">
    <property type="entry name" value="Met-tRNA-FMT_C"/>
</dbReference>
<evidence type="ECO:0000313" key="10">
    <source>
        <dbReference type="EMBL" id="CAB5055314.1"/>
    </source>
</evidence>
<dbReference type="CDD" id="cd08704">
    <property type="entry name" value="Met_tRNA_FMT_C"/>
    <property type="match status" value="1"/>
</dbReference>
<dbReference type="NCBIfam" id="TIGR00460">
    <property type="entry name" value="fmt"/>
    <property type="match status" value="1"/>
</dbReference>
<name>A0A6J7GXS9_9ZZZZ</name>
<dbReference type="GO" id="GO:0005829">
    <property type="term" value="C:cytosol"/>
    <property type="evidence" value="ECO:0007669"/>
    <property type="project" value="TreeGrafter"/>
</dbReference>
<keyword evidence="3" id="KW-0808">Transferase</keyword>
<evidence type="ECO:0000256" key="1">
    <source>
        <dbReference type="ARBA" id="ARBA00010699"/>
    </source>
</evidence>
<dbReference type="EMBL" id="CAFBMV010000001">
    <property type="protein sequence ID" value="CAB4911586.1"/>
    <property type="molecule type" value="Genomic_DNA"/>
</dbReference>
<dbReference type="EMBL" id="CAFBLE010000002">
    <property type="protein sequence ID" value="CAB4859757.1"/>
    <property type="molecule type" value="Genomic_DNA"/>
</dbReference>
<evidence type="ECO:0000256" key="4">
    <source>
        <dbReference type="ARBA" id="ARBA00022917"/>
    </source>
</evidence>
<dbReference type="SUPFAM" id="SSF50486">
    <property type="entry name" value="FMT C-terminal domain-like"/>
    <property type="match status" value="1"/>
</dbReference>
<dbReference type="SUPFAM" id="SSF53328">
    <property type="entry name" value="Formyltransferase"/>
    <property type="match status" value="1"/>
</dbReference>
<feature type="domain" description="Formyl transferase N-terminal" evidence="5">
    <location>
        <begin position="1"/>
        <end position="175"/>
    </location>
</feature>
<dbReference type="InterPro" id="IPR005794">
    <property type="entry name" value="Fmt"/>
</dbReference>
<evidence type="ECO:0000259" key="5">
    <source>
        <dbReference type="Pfam" id="PF00551"/>
    </source>
</evidence>
<sequence>MRIAVAATPAIAIPTLEALLTSGHHIAIVVTQPGKPAGRGLSARKSPVALWAQEKGIVCIEPLSVSELVEPFKEIDLVVTLAYGVLIPLEILTIPKFGFLNIHFSLLPAWRGAAPVQRAILNGDKVSGISIFKLDPGMDTGPVYLRREYALDSKMNAEEVLAELSLLAPSALLETIDMVSAGVEPIAQSTSGVSLAPKVRKNEARIDWSKSAQEIDRLVRAFTPNPGAWSMWRQWPIVITRAQEVSFDGSLAQGRLEVVDRKLYVGTGSGALQILSLLPAGKRNLSSADWVNGARLIDGDCFV</sequence>
<evidence type="ECO:0000259" key="6">
    <source>
        <dbReference type="Pfam" id="PF02911"/>
    </source>
</evidence>
<dbReference type="PANTHER" id="PTHR11138">
    <property type="entry name" value="METHIONYL-TRNA FORMYLTRANSFERASE"/>
    <property type="match status" value="1"/>
</dbReference>
<evidence type="ECO:0000313" key="7">
    <source>
        <dbReference type="EMBL" id="CAB4669607.1"/>
    </source>
</evidence>
<proteinExistence type="inferred from homology"/>
<dbReference type="HAMAP" id="MF_00182">
    <property type="entry name" value="Formyl_trans"/>
    <property type="match status" value="1"/>
</dbReference>
<keyword evidence="4" id="KW-0648">Protein biosynthesis</keyword>
<evidence type="ECO:0000313" key="9">
    <source>
        <dbReference type="EMBL" id="CAB4911586.1"/>
    </source>
</evidence>
<protein>
    <recommendedName>
        <fullName evidence="2">methionyl-tRNA formyltransferase</fullName>
        <ecNumber evidence="2">2.1.2.9</ecNumber>
    </recommendedName>
</protein>
<dbReference type="InterPro" id="IPR011034">
    <property type="entry name" value="Formyl_transferase-like_C_sf"/>
</dbReference>
<dbReference type="InterPro" id="IPR041711">
    <property type="entry name" value="Met-tRNA-FMT_N"/>
</dbReference>
<reference evidence="9" key="1">
    <citation type="submission" date="2020-05" db="EMBL/GenBank/DDBJ databases">
        <authorList>
            <person name="Chiriac C."/>
            <person name="Salcher M."/>
            <person name="Ghai R."/>
            <person name="Kavagutti S V."/>
        </authorList>
    </citation>
    <scope>NUCLEOTIDE SEQUENCE</scope>
</reference>
<dbReference type="PANTHER" id="PTHR11138:SF5">
    <property type="entry name" value="METHIONYL-TRNA FORMYLTRANSFERASE, MITOCHONDRIAL"/>
    <property type="match status" value="1"/>
</dbReference>
<dbReference type="AlphaFoldDB" id="A0A6J7GXS9"/>